<organism evidence="2 3">
    <name type="scientific">Chlorella ohadii</name>
    <dbReference type="NCBI Taxonomy" id="2649997"/>
    <lineage>
        <taxon>Eukaryota</taxon>
        <taxon>Viridiplantae</taxon>
        <taxon>Chlorophyta</taxon>
        <taxon>core chlorophytes</taxon>
        <taxon>Trebouxiophyceae</taxon>
        <taxon>Chlorellales</taxon>
        <taxon>Chlorellaceae</taxon>
        <taxon>Chlorella clade</taxon>
        <taxon>Chlorella</taxon>
    </lineage>
</organism>
<dbReference type="EMBL" id="JADXDR010000078">
    <property type="protein sequence ID" value="KAI7840540.1"/>
    <property type="molecule type" value="Genomic_DNA"/>
</dbReference>
<gene>
    <name evidence="2" type="ORF">COHA_005695</name>
</gene>
<feature type="signal peptide" evidence="1">
    <location>
        <begin position="1"/>
        <end position="21"/>
    </location>
</feature>
<accession>A0AAD5DR88</accession>
<proteinExistence type="predicted"/>
<feature type="chain" id="PRO_5042000394" evidence="1">
    <location>
        <begin position="22"/>
        <end position="129"/>
    </location>
</feature>
<keyword evidence="3" id="KW-1185">Reference proteome</keyword>
<keyword evidence="1" id="KW-0732">Signal</keyword>
<dbReference type="AlphaFoldDB" id="A0AAD5DR88"/>
<reference evidence="2" key="1">
    <citation type="submission" date="2020-11" db="EMBL/GenBank/DDBJ databases">
        <title>Chlorella ohadii genome sequencing and assembly.</title>
        <authorList>
            <person name="Murik O."/>
            <person name="Treves H."/>
            <person name="Kedem I."/>
            <person name="Shotland Y."/>
            <person name="Kaplan A."/>
        </authorList>
    </citation>
    <scope>NUCLEOTIDE SEQUENCE</scope>
    <source>
        <strain evidence="2">1</strain>
    </source>
</reference>
<evidence type="ECO:0000256" key="1">
    <source>
        <dbReference type="SAM" id="SignalP"/>
    </source>
</evidence>
<evidence type="ECO:0000313" key="2">
    <source>
        <dbReference type="EMBL" id="KAI7840540.1"/>
    </source>
</evidence>
<evidence type="ECO:0000313" key="3">
    <source>
        <dbReference type="Proteomes" id="UP001205105"/>
    </source>
</evidence>
<comment type="caution">
    <text evidence="2">The sequence shown here is derived from an EMBL/GenBank/DDBJ whole genome shotgun (WGS) entry which is preliminary data.</text>
</comment>
<name>A0AAD5DR88_9CHLO</name>
<sequence length="129" mass="13071">MRAPVFIALGALLVLATGAAAQKCPLSAKDAAAIDWKPVAKACQGNQEQLCGPCICTIGETLAPAAVAAGITPVQVQSTSEADARALITACAGVLIRPLTAAGVRLNSLMALQQCSALPKCLEKLGFKV</sequence>
<dbReference type="Proteomes" id="UP001205105">
    <property type="component" value="Unassembled WGS sequence"/>
</dbReference>
<protein>
    <submittedName>
        <fullName evidence="2">Uncharacterized protein</fullName>
    </submittedName>
</protein>